<name>A0A1M3T3B3_ASPLC</name>
<organism evidence="1 2">
    <name type="scientific">Aspergillus luchuensis (strain CBS 106.47)</name>
    <dbReference type="NCBI Taxonomy" id="1137211"/>
    <lineage>
        <taxon>Eukaryota</taxon>
        <taxon>Fungi</taxon>
        <taxon>Dikarya</taxon>
        <taxon>Ascomycota</taxon>
        <taxon>Pezizomycotina</taxon>
        <taxon>Eurotiomycetes</taxon>
        <taxon>Eurotiomycetidae</taxon>
        <taxon>Eurotiales</taxon>
        <taxon>Aspergillaceae</taxon>
        <taxon>Aspergillus</taxon>
        <taxon>Aspergillus subgen. Circumdati</taxon>
    </lineage>
</organism>
<evidence type="ECO:0000313" key="1">
    <source>
        <dbReference type="EMBL" id="OJZ81242.1"/>
    </source>
</evidence>
<proteinExistence type="predicted"/>
<dbReference type="EMBL" id="KV878251">
    <property type="protein sequence ID" value="OJZ81242.1"/>
    <property type="molecule type" value="Genomic_DNA"/>
</dbReference>
<sequence>MDDRLSRAGLEWGEHHDYKIDQQSTSCLSTIVIFSTVYVCPYAIRSMFCTYTFDIHGGCSLPTTITTTT</sequence>
<gene>
    <name evidence="1" type="ORF">ASPFODRAFT_52292</name>
</gene>
<dbReference type="VEuPathDB" id="FungiDB:ASPFODRAFT_52292"/>
<evidence type="ECO:0000313" key="2">
    <source>
        <dbReference type="Proteomes" id="UP000184063"/>
    </source>
</evidence>
<dbReference type="Proteomes" id="UP000184063">
    <property type="component" value="Unassembled WGS sequence"/>
</dbReference>
<accession>A0A1M3T3B3</accession>
<dbReference type="AlphaFoldDB" id="A0A1M3T3B3"/>
<reference evidence="2" key="1">
    <citation type="journal article" date="2017" name="Genome Biol.">
        <title>Comparative genomics reveals high biological diversity and specific adaptations in the industrially and medically important fungal genus Aspergillus.</title>
        <authorList>
            <person name="de Vries R.P."/>
            <person name="Riley R."/>
            <person name="Wiebenga A."/>
            <person name="Aguilar-Osorio G."/>
            <person name="Amillis S."/>
            <person name="Uchima C.A."/>
            <person name="Anderluh G."/>
            <person name="Asadollahi M."/>
            <person name="Askin M."/>
            <person name="Barry K."/>
            <person name="Battaglia E."/>
            <person name="Bayram O."/>
            <person name="Benocci T."/>
            <person name="Braus-Stromeyer S.A."/>
            <person name="Caldana C."/>
            <person name="Canovas D."/>
            <person name="Cerqueira G.C."/>
            <person name="Chen F."/>
            <person name="Chen W."/>
            <person name="Choi C."/>
            <person name="Clum A."/>
            <person name="Dos Santos R.A."/>
            <person name="Damasio A.R."/>
            <person name="Diallinas G."/>
            <person name="Emri T."/>
            <person name="Fekete E."/>
            <person name="Flipphi M."/>
            <person name="Freyberg S."/>
            <person name="Gallo A."/>
            <person name="Gournas C."/>
            <person name="Habgood R."/>
            <person name="Hainaut M."/>
            <person name="Harispe M.L."/>
            <person name="Henrissat B."/>
            <person name="Hilden K.S."/>
            <person name="Hope R."/>
            <person name="Hossain A."/>
            <person name="Karabika E."/>
            <person name="Karaffa L."/>
            <person name="Karanyi Z."/>
            <person name="Krasevec N."/>
            <person name="Kuo A."/>
            <person name="Kusch H."/>
            <person name="LaButti K."/>
            <person name="Lagendijk E.L."/>
            <person name="Lapidus A."/>
            <person name="Levasseur A."/>
            <person name="Lindquist E."/>
            <person name="Lipzen A."/>
            <person name="Logrieco A.F."/>
            <person name="MacCabe A."/>
            <person name="Maekelae M.R."/>
            <person name="Malavazi I."/>
            <person name="Melin P."/>
            <person name="Meyer V."/>
            <person name="Mielnichuk N."/>
            <person name="Miskei M."/>
            <person name="Molnar A.P."/>
            <person name="Mule G."/>
            <person name="Ngan C.Y."/>
            <person name="Orejas M."/>
            <person name="Orosz E."/>
            <person name="Ouedraogo J.P."/>
            <person name="Overkamp K.M."/>
            <person name="Park H.-S."/>
            <person name="Perrone G."/>
            <person name="Piumi F."/>
            <person name="Punt P.J."/>
            <person name="Ram A.F."/>
            <person name="Ramon A."/>
            <person name="Rauscher S."/>
            <person name="Record E."/>
            <person name="Riano-Pachon D.M."/>
            <person name="Robert V."/>
            <person name="Roehrig J."/>
            <person name="Ruller R."/>
            <person name="Salamov A."/>
            <person name="Salih N.S."/>
            <person name="Samson R.A."/>
            <person name="Sandor E."/>
            <person name="Sanguinetti M."/>
            <person name="Schuetze T."/>
            <person name="Sepcic K."/>
            <person name="Shelest E."/>
            <person name="Sherlock G."/>
            <person name="Sophianopoulou V."/>
            <person name="Squina F.M."/>
            <person name="Sun H."/>
            <person name="Susca A."/>
            <person name="Todd R.B."/>
            <person name="Tsang A."/>
            <person name="Unkles S.E."/>
            <person name="van de Wiele N."/>
            <person name="van Rossen-Uffink D."/>
            <person name="Oliveira J.V."/>
            <person name="Vesth T.C."/>
            <person name="Visser J."/>
            <person name="Yu J.-H."/>
            <person name="Zhou M."/>
            <person name="Andersen M.R."/>
            <person name="Archer D.B."/>
            <person name="Baker S.E."/>
            <person name="Benoit I."/>
            <person name="Brakhage A.A."/>
            <person name="Braus G.H."/>
            <person name="Fischer R."/>
            <person name="Frisvad J.C."/>
            <person name="Goldman G.H."/>
            <person name="Houbraken J."/>
            <person name="Oakley B."/>
            <person name="Pocsi I."/>
            <person name="Scazzocchio C."/>
            <person name="Seiboth B."/>
            <person name="vanKuyk P.A."/>
            <person name="Wortman J."/>
            <person name="Dyer P.S."/>
            <person name="Grigoriev I.V."/>
        </authorList>
    </citation>
    <scope>NUCLEOTIDE SEQUENCE [LARGE SCALE GENOMIC DNA]</scope>
    <source>
        <strain evidence="2">CBS 106.47</strain>
    </source>
</reference>
<protein>
    <submittedName>
        <fullName evidence="1">Uncharacterized protein</fullName>
    </submittedName>
</protein>